<protein>
    <submittedName>
        <fullName evidence="2">Aminoglycoside phosphotransferase family protein</fullName>
    </submittedName>
</protein>
<dbReference type="InterPro" id="IPR002575">
    <property type="entry name" value="Aminoglycoside_PTrfase"/>
</dbReference>
<dbReference type="InterPro" id="IPR011009">
    <property type="entry name" value="Kinase-like_dom_sf"/>
</dbReference>
<dbReference type="STRING" id="192814.GCA_900166575_00615"/>
<dbReference type="RefSeq" id="WP_135326438.1">
    <property type="nucleotide sequence ID" value="NZ_SRJC01000001.1"/>
</dbReference>
<sequence>MKAGWERSNAWITPNLETVQQVLNPFLKNEELLSQQVLSGGLNNTNIKITTARERYVLRIYNAQDETMEKERGILKFLKGKVPVPRVLYYGTSESVLEHAFLLLSWVEGEQLSEVIYKDQSSQIEEAAETVGRTLANIHAFKFPGAGLLNGKLQVKQAFETEESSFLAFIEELLFSGYAEKHIGAALCHRVWDFAKTQGHLLNHLENQNTLVHSDFNPLNVLVGEKDGKTAISGVLDWEYAMSGSPLMDIGNMLRYEEVTDPKLMRPFIVGYRKQGGQLPPEWLKKAKLLDLIALCDLLNRETCGENRVNDLKALLLRTVSEWKLFEKVQSKLDEKFMKR</sequence>
<dbReference type="EMBL" id="SRJC01000001">
    <property type="protein sequence ID" value="TGB03724.1"/>
    <property type="molecule type" value="Genomic_DNA"/>
</dbReference>
<reference evidence="2 3" key="1">
    <citation type="journal article" date="2003" name="Int. J. Syst. Evol. Microbiol.">
        <title>Halobacillus salinus sp. nov., isolated from a salt lake on the coast of the East Sea in Korea.</title>
        <authorList>
            <person name="Yoon J.H."/>
            <person name="Kang K.H."/>
            <person name="Park Y.H."/>
        </authorList>
    </citation>
    <scope>NUCLEOTIDE SEQUENCE [LARGE SCALE GENOMIC DNA]</scope>
    <source>
        <strain evidence="2 3">HSL-3</strain>
    </source>
</reference>
<evidence type="ECO:0000313" key="2">
    <source>
        <dbReference type="EMBL" id="TGB03724.1"/>
    </source>
</evidence>
<name>A0A4Z0H1G1_9BACI</name>
<keyword evidence="2" id="KW-0808">Transferase</keyword>
<evidence type="ECO:0000259" key="1">
    <source>
        <dbReference type="Pfam" id="PF01636"/>
    </source>
</evidence>
<gene>
    <name evidence="2" type="ORF">E4663_01595</name>
</gene>
<accession>A0A4Z0H1G1</accession>
<dbReference type="GO" id="GO:0016740">
    <property type="term" value="F:transferase activity"/>
    <property type="evidence" value="ECO:0007669"/>
    <property type="project" value="UniProtKB-KW"/>
</dbReference>
<comment type="caution">
    <text evidence="2">The sequence shown here is derived from an EMBL/GenBank/DDBJ whole genome shotgun (WGS) entry which is preliminary data.</text>
</comment>
<dbReference type="Gene3D" id="3.90.1200.10">
    <property type="match status" value="1"/>
</dbReference>
<proteinExistence type="predicted"/>
<keyword evidence="3" id="KW-1185">Reference proteome</keyword>
<dbReference type="SUPFAM" id="SSF56112">
    <property type="entry name" value="Protein kinase-like (PK-like)"/>
    <property type="match status" value="1"/>
</dbReference>
<feature type="domain" description="Aminoglycoside phosphotransferase" evidence="1">
    <location>
        <begin position="36"/>
        <end position="273"/>
    </location>
</feature>
<evidence type="ECO:0000313" key="3">
    <source>
        <dbReference type="Proteomes" id="UP000297982"/>
    </source>
</evidence>
<dbReference type="AlphaFoldDB" id="A0A4Z0H1G1"/>
<organism evidence="2 3">
    <name type="scientific">Halobacillus salinus</name>
    <dbReference type="NCBI Taxonomy" id="192814"/>
    <lineage>
        <taxon>Bacteria</taxon>
        <taxon>Bacillati</taxon>
        <taxon>Bacillota</taxon>
        <taxon>Bacilli</taxon>
        <taxon>Bacillales</taxon>
        <taxon>Bacillaceae</taxon>
        <taxon>Halobacillus</taxon>
    </lineage>
</organism>
<dbReference type="PANTHER" id="PTHR21310">
    <property type="entry name" value="AMINOGLYCOSIDE PHOSPHOTRANSFERASE-RELATED-RELATED"/>
    <property type="match status" value="1"/>
</dbReference>
<dbReference type="InterPro" id="IPR051678">
    <property type="entry name" value="AGP_Transferase"/>
</dbReference>
<dbReference type="Pfam" id="PF01636">
    <property type="entry name" value="APH"/>
    <property type="match status" value="1"/>
</dbReference>
<dbReference type="Gene3D" id="3.30.200.20">
    <property type="entry name" value="Phosphorylase Kinase, domain 1"/>
    <property type="match status" value="1"/>
</dbReference>
<dbReference type="Proteomes" id="UP000297982">
    <property type="component" value="Unassembled WGS sequence"/>
</dbReference>